<gene>
    <name evidence="2" type="ORF">FA10DRAFT_298886</name>
</gene>
<accession>A0A316Z085</accession>
<organism evidence="2 3">
    <name type="scientific">Acaromyces ingoldii</name>
    <dbReference type="NCBI Taxonomy" id="215250"/>
    <lineage>
        <taxon>Eukaryota</taxon>
        <taxon>Fungi</taxon>
        <taxon>Dikarya</taxon>
        <taxon>Basidiomycota</taxon>
        <taxon>Ustilaginomycotina</taxon>
        <taxon>Exobasidiomycetes</taxon>
        <taxon>Exobasidiales</taxon>
        <taxon>Cryptobasidiaceae</taxon>
        <taxon>Acaromyces</taxon>
    </lineage>
</organism>
<evidence type="ECO:0000313" key="3">
    <source>
        <dbReference type="Proteomes" id="UP000245768"/>
    </source>
</evidence>
<dbReference type="AlphaFoldDB" id="A0A316Z085"/>
<dbReference type="GeneID" id="37046572"/>
<protein>
    <submittedName>
        <fullName evidence="2">Uncharacterized protein</fullName>
    </submittedName>
</protein>
<feature type="chain" id="PRO_5016453413" evidence="1">
    <location>
        <begin position="19"/>
        <end position="160"/>
    </location>
</feature>
<keyword evidence="3" id="KW-1185">Reference proteome</keyword>
<dbReference type="RefSeq" id="XP_025380703.1">
    <property type="nucleotide sequence ID" value="XM_025524656.1"/>
</dbReference>
<feature type="signal peptide" evidence="1">
    <location>
        <begin position="1"/>
        <end position="18"/>
    </location>
</feature>
<dbReference type="EMBL" id="KZ819634">
    <property type="protein sequence ID" value="PWN93505.1"/>
    <property type="molecule type" value="Genomic_DNA"/>
</dbReference>
<reference evidence="2 3" key="1">
    <citation type="journal article" date="2018" name="Mol. Biol. Evol.">
        <title>Broad Genomic Sampling Reveals a Smut Pathogenic Ancestry of the Fungal Clade Ustilaginomycotina.</title>
        <authorList>
            <person name="Kijpornyongpan T."/>
            <person name="Mondo S.J."/>
            <person name="Barry K."/>
            <person name="Sandor L."/>
            <person name="Lee J."/>
            <person name="Lipzen A."/>
            <person name="Pangilinan J."/>
            <person name="LaButti K."/>
            <person name="Hainaut M."/>
            <person name="Henrissat B."/>
            <person name="Grigoriev I.V."/>
            <person name="Spatafora J.W."/>
            <person name="Aime M.C."/>
        </authorList>
    </citation>
    <scope>NUCLEOTIDE SEQUENCE [LARGE SCALE GENOMIC DNA]</scope>
    <source>
        <strain evidence="2 3">MCA 4198</strain>
    </source>
</reference>
<dbReference type="InParanoid" id="A0A316Z085"/>
<evidence type="ECO:0000256" key="1">
    <source>
        <dbReference type="SAM" id="SignalP"/>
    </source>
</evidence>
<name>A0A316Z085_9BASI</name>
<proteinExistence type="predicted"/>
<sequence length="160" mass="17360">MKLFLLSLWSLFASVVVSVPAASESSKDCHITASKAYVHAILTKTQESADAVPLHDDVVRIEGPPGFLVPSATNAQQLRLSFLTGPSALFVTGTDPAKPELAYKVVNSTTVRADYYILAGLDAKIATVNVLPTRIEEYFGFDNEQDCDLRHIAGIFYIGQ</sequence>
<keyword evidence="1" id="KW-0732">Signal</keyword>
<dbReference type="Proteomes" id="UP000245768">
    <property type="component" value="Unassembled WGS sequence"/>
</dbReference>
<evidence type="ECO:0000313" key="2">
    <source>
        <dbReference type="EMBL" id="PWN93505.1"/>
    </source>
</evidence>